<accession>A0A2G8T7L2</accession>
<evidence type="ECO:0000313" key="2">
    <source>
        <dbReference type="Proteomes" id="UP000230390"/>
    </source>
</evidence>
<protein>
    <recommendedName>
        <fullName evidence="3">TnsA endonuclease N-terminal domain-containing protein</fullName>
    </recommendedName>
</protein>
<proteinExistence type="predicted"/>
<dbReference type="Proteomes" id="UP000230390">
    <property type="component" value="Unassembled WGS sequence"/>
</dbReference>
<name>A0A2G8T7L2_9BURK</name>
<organism evidence="1 2">
    <name type="scientific">Massilia eurypsychrophila</name>
    <dbReference type="NCBI Taxonomy" id="1485217"/>
    <lineage>
        <taxon>Bacteria</taxon>
        <taxon>Pseudomonadati</taxon>
        <taxon>Pseudomonadota</taxon>
        <taxon>Betaproteobacteria</taxon>
        <taxon>Burkholderiales</taxon>
        <taxon>Oxalobacteraceae</taxon>
        <taxon>Telluria group</taxon>
        <taxon>Massilia</taxon>
    </lineage>
</organism>
<evidence type="ECO:0008006" key="3">
    <source>
        <dbReference type="Google" id="ProtNLM"/>
    </source>
</evidence>
<evidence type="ECO:0000313" key="1">
    <source>
        <dbReference type="EMBL" id="PIL42047.1"/>
    </source>
</evidence>
<sequence length="241" mass="27030">MIAYAMTTQTTHLPFQSDISRQVAVFPVLKRQRQHQSNIWFFDSPKNNERLTIATDLAFMHLVLLEGDTSVLKYVPVSSAEVAHFESREHQPKVGAQVYRSDGTTEWWNFKRLQLASGRPKRDQVIGDPDIESAARASGASYHVKTDQDLADKEILFDNWLTLCAAITRCRTVFLGREADIFAQRMALQRAVTLENLLTIPGIDVACMLAVVARALQREAIRANLKAQIFGRATLLSAGES</sequence>
<comment type="caution">
    <text evidence="1">The sequence shown here is derived from an EMBL/GenBank/DDBJ whole genome shotgun (WGS) entry which is preliminary data.</text>
</comment>
<dbReference type="EMBL" id="PDOC01000040">
    <property type="protein sequence ID" value="PIL42047.1"/>
    <property type="molecule type" value="Genomic_DNA"/>
</dbReference>
<dbReference type="AlphaFoldDB" id="A0A2G8T7L2"/>
<gene>
    <name evidence="1" type="ORF">CR105_26345</name>
</gene>
<reference evidence="1 2" key="1">
    <citation type="submission" date="2017-10" db="EMBL/GenBank/DDBJ databases">
        <title>Massilia psychrophilum sp. nov., a novel purple-pigmented bacterium isolated from Tianshan glacier, Xinjiang Municipality, China.</title>
        <authorList>
            <person name="Wang H."/>
        </authorList>
    </citation>
    <scope>NUCLEOTIDE SEQUENCE [LARGE SCALE GENOMIC DNA]</scope>
    <source>
        <strain evidence="1 2">JCM 30074</strain>
    </source>
</reference>
<keyword evidence="2" id="KW-1185">Reference proteome</keyword>